<evidence type="ECO:0000256" key="12">
    <source>
        <dbReference type="ARBA" id="ARBA00023170"/>
    </source>
</evidence>
<feature type="domain" description="Ig-like" evidence="17">
    <location>
        <begin position="126"/>
        <end position="207"/>
    </location>
</feature>
<dbReference type="FunFam" id="2.60.40.10:FF:000032">
    <property type="entry name" value="palladin isoform X1"/>
    <property type="match status" value="1"/>
</dbReference>
<dbReference type="FunFam" id="2.60.40.10:FF:000010">
    <property type="entry name" value="receptor-type tyrosine-protein phosphatase delta isoform X1"/>
    <property type="match status" value="1"/>
</dbReference>
<dbReference type="GO" id="GO:0070593">
    <property type="term" value="P:dendrite self-avoidance"/>
    <property type="evidence" value="ECO:0007669"/>
    <property type="project" value="TreeGrafter"/>
</dbReference>
<dbReference type="Pfam" id="PF07679">
    <property type="entry name" value="I-set"/>
    <property type="match status" value="2"/>
</dbReference>
<feature type="signal peptide" evidence="16">
    <location>
        <begin position="1"/>
        <end position="20"/>
    </location>
</feature>
<proteinExistence type="inferred from homology"/>
<evidence type="ECO:0000256" key="13">
    <source>
        <dbReference type="ARBA" id="ARBA00023180"/>
    </source>
</evidence>
<evidence type="ECO:0000313" key="18">
    <source>
        <dbReference type="EMBL" id="MAA22404.1"/>
    </source>
</evidence>
<dbReference type="CDD" id="cd00096">
    <property type="entry name" value="Ig"/>
    <property type="match status" value="1"/>
</dbReference>
<name>A0A224Z7D5_9ACAR</name>
<dbReference type="PANTHER" id="PTHR10075">
    <property type="entry name" value="BASIGIN RELATED"/>
    <property type="match status" value="1"/>
</dbReference>
<evidence type="ECO:0000256" key="10">
    <source>
        <dbReference type="ARBA" id="ARBA00023136"/>
    </source>
</evidence>
<keyword evidence="8" id="KW-0904">Protein phosphatase</keyword>
<comment type="subcellular location">
    <subcellularLocation>
        <location evidence="1">Membrane</location>
        <topology evidence="1">Single-pass membrane protein</topology>
    </subcellularLocation>
</comment>
<dbReference type="GO" id="GO:0004725">
    <property type="term" value="F:protein tyrosine phosphatase activity"/>
    <property type="evidence" value="ECO:0007669"/>
    <property type="project" value="UniProtKB-EC"/>
</dbReference>
<keyword evidence="6" id="KW-0677">Repeat</keyword>
<dbReference type="InterPro" id="IPR003599">
    <property type="entry name" value="Ig_sub"/>
</dbReference>
<dbReference type="InterPro" id="IPR013098">
    <property type="entry name" value="Ig_I-set"/>
</dbReference>
<feature type="domain" description="Ig-like" evidence="17">
    <location>
        <begin position="25"/>
        <end position="114"/>
    </location>
</feature>
<evidence type="ECO:0000256" key="2">
    <source>
        <dbReference type="ARBA" id="ARBA00010504"/>
    </source>
</evidence>
<dbReference type="EC" id="3.1.3.48" evidence="3"/>
<dbReference type="InterPro" id="IPR003598">
    <property type="entry name" value="Ig_sub2"/>
</dbReference>
<reference evidence="18" key="1">
    <citation type="journal article" date="2017" name="Parasit. Vectors">
        <title>Sialotranscriptomics of Rhipicephalus zambeziensis reveals intricate expression profiles of secretory proteins and suggests tight temporal transcriptional regulation during blood-feeding.</title>
        <authorList>
            <person name="de Castro M.H."/>
            <person name="de Klerk D."/>
            <person name="Pienaar R."/>
            <person name="Rees D.J.G."/>
            <person name="Mans B.J."/>
        </authorList>
    </citation>
    <scope>NUCLEOTIDE SEQUENCE</scope>
    <source>
        <tissue evidence="18">Salivary glands</tissue>
    </source>
</reference>
<dbReference type="SMART" id="SM00408">
    <property type="entry name" value="IGc2"/>
    <property type="match status" value="3"/>
</dbReference>
<keyword evidence="5 16" id="KW-0732">Signal</keyword>
<keyword evidence="4" id="KW-0812">Transmembrane</keyword>
<dbReference type="SMART" id="SM00409">
    <property type="entry name" value="IG"/>
    <property type="match status" value="3"/>
</dbReference>
<evidence type="ECO:0000256" key="8">
    <source>
        <dbReference type="ARBA" id="ARBA00022912"/>
    </source>
</evidence>
<evidence type="ECO:0000256" key="15">
    <source>
        <dbReference type="ARBA" id="ARBA00051722"/>
    </source>
</evidence>
<dbReference type="SUPFAM" id="SSF48726">
    <property type="entry name" value="Immunoglobulin"/>
    <property type="match status" value="3"/>
</dbReference>
<keyword evidence="11" id="KW-1015">Disulfide bond</keyword>
<dbReference type="GO" id="GO:0007156">
    <property type="term" value="P:homophilic cell adhesion via plasma membrane adhesion molecules"/>
    <property type="evidence" value="ECO:0007669"/>
    <property type="project" value="TreeGrafter"/>
</dbReference>
<dbReference type="AlphaFoldDB" id="A0A224Z7D5"/>
<evidence type="ECO:0000256" key="16">
    <source>
        <dbReference type="SAM" id="SignalP"/>
    </source>
</evidence>
<evidence type="ECO:0000256" key="6">
    <source>
        <dbReference type="ARBA" id="ARBA00022737"/>
    </source>
</evidence>
<dbReference type="GO" id="GO:0098632">
    <property type="term" value="F:cell-cell adhesion mediator activity"/>
    <property type="evidence" value="ECO:0007669"/>
    <property type="project" value="TreeGrafter"/>
</dbReference>
<evidence type="ECO:0000256" key="14">
    <source>
        <dbReference type="ARBA" id="ARBA00023319"/>
    </source>
</evidence>
<feature type="chain" id="PRO_5013166572" description="protein-tyrosine-phosphatase" evidence="16">
    <location>
        <begin position="21"/>
        <end position="449"/>
    </location>
</feature>
<dbReference type="GO" id="GO:0030424">
    <property type="term" value="C:axon"/>
    <property type="evidence" value="ECO:0007669"/>
    <property type="project" value="TreeGrafter"/>
</dbReference>
<dbReference type="GO" id="GO:0007411">
    <property type="term" value="P:axon guidance"/>
    <property type="evidence" value="ECO:0007669"/>
    <property type="project" value="TreeGrafter"/>
</dbReference>
<comment type="catalytic activity">
    <reaction evidence="15">
        <text>O-phospho-L-tyrosyl-[protein] + H2O = L-tyrosyl-[protein] + phosphate</text>
        <dbReference type="Rhea" id="RHEA:10684"/>
        <dbReference type="Rhea" id="RHEA-COMP:10136"/>
        <dbReference type="Rhea" id="RHEA-COMP:20101"/>
        <dbReference type="ChEBI" id="CHEBI:15377"/>
        <dbReference type="ChEBI" id="CHEBI:43474"/>
        <dbReference type="ChEBI" id="CHEBI:46858"/>
        <dbReference type="ChEBI" id="CHEBI:61978"/>
        <dbReference type="EC" id="3.1.3.48"/>
    </reaction>
</comment>
<evidence type="ECO:0000256" key="4">
    <source>
        <dbReference type="ARBA" id="ARBA00022692"/>
    </source>
</evidence>
<evidence type="ECO:0000256" key="3">
    <source>
        <dbReference type="ARBA" id="ARBA00013064"/>
    </source>
</evidence>
<keyword evidence="9" id="KW-1133">Transmembrane helix</keyword>
<feature type="domain" description="Ig-like" evidence="17">
    <location>
        <begin position="221"/>
        <end position="304"/>
    </location>
</feature>
<evidence type="ECO:0000256" key="11">
    <source>
        <dbReference type="ARBA" id="ARBA00023157"/>
    </source>
</evidence>
<dbReference type="InterPro" id="IPR007110">
    <property type="entry name" value="Ig-like_dom"/>
</dbReference>
<evidence type="ECO:0000256" key="5">
    <source>
        <dbReference type="ARBA" id="ARBA00022729"/>
    </source>
</evidence>
<dbReference type="FunFam" id="2.60.40.10:FF:000023">
    <property type="entry name" value="receptor-type tyrosine-protein phosphatase delta isoform X2"/>
    <property type="match status" value="1"/>
</dbReference>
<dbReference type="GO" id="GO:0005886">
    <property type="term" value="C:plasma membrane"/>
    <property type="evidence" value="ECO:0007669"/>
    <property type="project" value="TreeGrafter"/>
</dbReference>
<evidence type="ECO:0000256" key="9">
    <source>
        <dbReference type="ARBA" id="ARBA00022989"/>
    </source>
</evidence>
<organism evidence="18">
    <name type="scientific">Rhipicephalus zambeziensis</name>
    <dbReference type="NCBI Taxonomy" id="60191"/>
    <lineage>
        <taxon>Eukaryota</taxon>
        <taxon>Metazoa</taxon>
        <taxon>Ecdysozoa</taxon>
        <taxon>Arthropoda</taxon>
        <taxon>Chelicerata</taxon>
        <taxon>Arachnida</taxon>
        <taxon>Acari</taxon>
        <taxon>Parasitiformes</taxon>
        <taxon>Ixodida</taxon>
        <taxon>Ixodoidea</taxon>
        <taxon>Ixodidae</taxon>
        <taxon>Rhipicephalinae</taxon>
        <taxon>Rhipicephalus</taxon>
        <taxon>Rhipicephalus</taxon>
    </lineage>
</organism>
<keyword evidence="12 18" id="KW-0675">Receptor</keyword>
<dbReference type="PANTHER" id="PTHR10075:SF100">
    <property type="entry name" value="FASCICLIN-2"/>
    <property type="match status" value="1"/>
</dbReference>
<comment type="similarity">
    <text evidence="2">Belongs to the protein-tyrosine phosphatase family. Receptor class 2A subfamily.</text>
</comment>
<keyword evidence="10" id="KW-0472">Membrane</keyword>
<protein>
    <recommendedName>
        <fullName evidence="3">protein-tyrosine-phosphatase</fullName>
        <ecNumber evidence="3">3.1.3.48</ecNumber>
    </recommendedName>
</protein>
<keyword evidence="14" id="KW-0393">Immunoglobulin domain</keyword>
<evidence type="ECO:0000256" key="1">
    <source>
        <dbReference type="ARBA" id="ARBA00004167"/>
    </source>
</evidence>
<keyword evidence="7" id="KW-0378">Hydrolase</keyword>
<dbReference type="PROSITE" id="PS50835">
    <property type="entry name" value="IG_LIKE"/>
    <property type="match status" value="3"/>
</dbReference>
<accession>A0A224Z7D5</accession>
<dbReference type="InterPro" id="IPR013783">
    <property type="entry name" value="Ig-like_fold"/>
</dbReference>
<evidence type="ECO:0000259" key="17">
    <source>
        <dbReference type="PROSITE" id="PS50835"/>
    </source>
</evidence>
<keyword evidence="13" id="KW-0325">Glycoprotein</keyword>
<evidence type="ECO:0000256" key="7">
    <source>
        <dbReference type="ARBA" id="ARBA00022801"/>
    </source>
</evidence>
<dbReference type="InterPro" id="IPR036179">
    <property type="entry name" value="Ig-like_dom_sf"/>
</dbReference>
<sequence>MLWHLLQALVLLQLASAVLSTEDPPRIVISPRNQTVVTRRVAVFVCTADGNPRPQIEWHKNGKRIFSMRYTVTEITGGSVLRVDPVRGGKEDATYECLAANGVGEPARAQFTLTVLEEHQVPPGFPLFKIVPNLKAVELNRSALLPCEADGDPKPKLSWLRDNIPLDMSNPRYSLAAAGSLQIFDAQVEDHGNYECIAENSVGTAISPIATLFVRVRRVPPYFAIEPWRTYEVSRGATLNLTCVAVGAPMPFVRWRKGDVDLTADGEVPLGRNDLLLENVRESANYTCVASSTLGSIEHVAQVIVQEEDNQSPTYSQGQDAWAYFGNFTEQDATTTGLSDSAALNATVLASLASAESVGDHVTAESETTPAETAVLTGRVSSPQGSLAEEAGVRIALLREEHALRMRLIQEDHDDVLKKRDEEHKLKMEIFRRQKEIQDFLLKRLQEGK</sequence>
<dbReference type="EMBL" id="GFPF01011258">
    <property type="protein sequence ID" value="MAA22404.1"/>
    <property type="molecule type" value="Transcribed_RNA"/>
</dbReference>
<dbReference type="Gene3D" id="2.60.40.10">
    <property type="entry name" value="Immunoglobulins"/>
    <property type="match status" value="3"/>
</dbReference>
<dbReference type="Pfam" id="PF13927">
    <property type="entry name" value="Ig_3"/>
    <property type="match status" value="1"/>
</dbReference>